<dbReference type="PANTHER" id="PTHR31286:SF164">
    <property type="entry name" value="ZINC FINGER, CCHC-TYPE"/>
    <property type="match status" value="1"/>
</dbReference>
<dbReference type="AlphaFoldDB" id="A0A314LES9"/>
<sequence>MDPPNRAPPARLDGHIVPHQSTKQSMEAATTKTSYAGAISAAKQAPESSKQQTRESVIATHTTHNGMPAVLFKAANYYGIMAEACRLTIVGRFLKPRPQIDRLRSKFKELITIKGSVKIGVYDNFNVSLDFTNEDDFNVLWYKRVIEIEGQQMWLQRWSPDFKPEEDLPVAPVWVLLPGLPYYMHTWHYVKQVVSVVGTPLEMDLATRGKTRPSMAKVRIEIDLLKQQPNAVYVEQVFDNAPQKGFIQKLEYEGVTKYCKHCRKLGYNMMNCRVLERKREMERKEQQEKQNKNKHDEAEIAKNKEANDENEAGETSSYNELKNTLVRQKQGSK</sequence>
<gene>
    <name evidence="3" type="ORF">A4A49_19696</name>
</gene>
<feature type="compositionally biased region" description="Basic and acidic residues" evidence="1">
    <location>
        <begin position="281"/>
        <end position="307"/>
    </location>
</feature>
<evidence type="ECO:0000256" key="1">
    <source>
        <dbReference type="SAM" id="MobiDB-lite"/>
    </source>
</evidence>
<dbReference type="InterPro" id="IPR040256">
    <property type="entry name" value="At4g02000-like"/>
</dbReference>
<evidence type="ECO:0000259" key="2">
    <source>
        <dbReference type="Pfam" id="PF14111"/>
    </source>
</evidence>
<name>A0A314LES9_NICAT</name>
<evidence type="ECO:0000313" key="3">
    <source>
        <dbReference type="EMBL" id="OIT40106.1"/>
    </source>
</evidence>
<feature type="region of interest" description="Disordered" evidence="1">
    <location>
        <begin position="281"/>
        <end position="333"/>
    </location>
</feature>
<dbReference type="PANTHER" id="PTHR31286">
    <property type="entry name" value="GLYCINE-RICH CELL WALL STRUCTURAL PROTEIN 1.8-LIKE"/>
    <property type="match status" value="1"/>
</dbReference>
<feature type="non-terminal residue" evidence="3">
    <location>
        <position position="333"/>
    </location>
</feature>
<feature type="compositionally biased region" description="Polar residues" evidence="1">
    <location>
        <begin position="313"/>
        <end position="333"/>
    </location>
</feature>
<dbReference type="Gramene" id="OIT40106">
    <property type="protein sequence ID" value="OIT40106"/>
    <property type="gene ID" value="A4A49_19696"/>
</dbReference>
<feature type="region of interest" description="Disordered" evidence="1">
    <location>
        <begin position="1"/>
        <end position="25"/>
    </location>
</feature>
<organism evidence="3 4">
    <name type="scientific">Nicotiana attenuata</name>
    <name type="common">Coyote tobacco</name>
    <dbReference type="NCBI Taxonomy" id="49451"/>
    <lineage>
        <taxon>Eukaryota</taxon>
        <taxon>Viridiplantae</taxon>
        <taxon>Streptophyta</taxon>
        <taxon>Embryophyta</taxon>
        <taxon>Tracheophyta</taxon>
        <taxon>Spermatophyta</taxon>
        <taxon>Magnoliopsida</taxon>
        <taxon>eudicotyledons</taxon>
        <taxon>Gunneridae</taxon>
        <taxon>Pentapetalae</taxon>
        <taxon>asterids</taxon>
        <taxon>lamiids</taxon>
        <taxon>Solanales</taxon>
        <taxon>Solanaceae</taxon>
        <taxon>Nicotianoideae</taxon>
        <taxon>Nicotianeae</taxon>
        <taxon>Nicotiana</taxon>
    </lineage>
</organism>
<evidence type="ECO:0000313" key="4">
    <source>
        <dbReference type="Proteomes" id="UP000187609"/>
    </source>
</evidence>
<protein>
    <recommendedName>
        <fullName evidence="2">DUF4283 domain-containing protein</fullName>
    </recommendedName>
</protein>
<comment type="caution">
    <text evidence="3">The sequence shown here is derived from an EMBL/GenBank/DDBJ whole genome shotgun (WGS) entry which is preliminary data.</text>
</comment>
<dbReference type="EMBL" id="MJEQ01000052">
    <property type="protein sequence ID" value="OIT40106.1"/>
    <property type="molecule type" value="Genomic_DNA"/>
</dbReference>
<proteinExistence type="predicted"/>
<keyword evidence="4" id="KW-1185">Reference proteome</keyword>
<dbReference type="InterPro" id="IPR025558">
    <property type="entry name" value="DUF4283"/>
</dbReference>
<accession>A0A314LES9</accession>
<dbReference type="Proteomes" id="UP000187609">
    <property type="component" value="Unassembled WGS sequence"/>
</dbReference>
<dbReference type="Pfam" id="PF14111">
    <property type="entry name" value="DUF4283"/>
    <property type="match status" value="1"/>
</dbReference>
<feature type="domain" description="DUF4283" evidence="2">
    <location>
        <begin position="82"/>
        <end position="166"/>
    </location>
</feature>
<reference evidence="3" key="1">
    <citation type="submission" date="2016-11" db="EMBL/GenBank/DDBJ databases">
        <title>The genome of Nicotiana attenuata.</title>
        <authorList>
            <person name="Xu S."/>
            <person name="Brockmoeller T."/>
            <person name="Gaquerel E."/>
            <person name="Navarro A."/>
            <person name="Kuhl H."/>
            <person name="Gase K."/>
            <person name="Ling Z."/>
            <person name="Zhou W."/>
            <person name="Kreitzer C."/>
            <person name="Stanke M."/>
            <person name="Tang H."/>
            <person name="Lyons E."/>
            <person name="Pandey P."/>
            <person name="Pandey S.P."/>
            <person name="Timmermann B."/>
            <person name="Baldwin I.T."/>
        </authorList>
    </citation>
    <scope>NUCLEOTIDE SEQUENCE [LARGE SCALE GENOMIC DNA]</scope>
    <source>
        <strain evidence="3">UT</strain>
    </source>
</reference>